<keyword evidence="2" id="KW-1185">Reference proteome</keyword>
<comment type="caution">
    <text evidence="1">The sequence shown here is derived from an EMBL/GenBank/DDBJ whole genome shotgun (WGS) entry which is preliminary data.</text>
</comment>
<name>A0A232EGZ6_9HYME</name>
<sequence length="68" mass="8042">KPYLYLFIDIYFLKYRILSRVYTRHAFLITIRTRVEECNAVAAVPRGAKTERLPDNTKRLPCRPEDLG</sequence>
<proteinExistence type="predicted"/>
<evidence type="ECO:0000313" key="2">
    <source>
        <dbReference type="Proteomes" id="UP000215335"/>
    </source>
</evidence>
<dbReference type="Proteomes" id="UP000215335">
    <property type="component" value="Unassembled WGS sequence"/>
</dbReference>
<dbReference type="EMBL" id="NNAY01004635">
    <property type="protein sequence ID" value="OXU17629.1"/>
    <property type="molecule type" value="Genomic_DNA"/>
</dbReference>
<reference evidence="1 2" key="1">
    <citation type="journal article" date="2017" name="Curr. Biol.">
        <title>The Evolution of Venom by Co-option of Single-Copy Genes.</title>
        <authorList>
            <person name="Martinson E.O."/>
            <person name="Mrinalini"/>
            <person name="Kelkar Y.D."/>
            <person name="Chang C.H."/>
            <person name="Werren J.H."/>
        </authorList>
    </citation>
    <scope>NUCLEOTIDE SEQUENCE [LARGE SCALE GENOMIC DNA]</scope>
    <source>
        <strain evidence="1 2">Alberta</strain>
        <tissue evidence="1">Whole body</tissue>
    </source>
</reference>
<gene>
    <name evidence="1" type="ORF">TSAR_014621</name>
</gene>
<feature type="non-terminal residue" evidence="1">
    <location>
        <position position="1"/>
    </location>
</feature>
<evidence type="ECO:0000313" key="1">
    <source>
        <dbReference type="EMBL" id="OXU17629.1"/>
    </source>
</evidence>
<accession>A0A232EGZ6</accession>
<protein>
    <submittedName>
        <fullName evidence="1">Uncharacterized protein</fullName>
    </submittedName>
</protein>
<dbReference type="AlphaFoldDB" id="A0A232EGZ6"/>
<organism evidence="1 2">
    <name type="scientific">Trichomalopsis sarcophagae</name>
    <dbReference type="NCBI Taxonomy" id="543379"/>
    <lineage>
        <taxon>Eukaryota</taxon>
        <taxon>Metazoa</taxon>
        <taxon>Ecdysozoa</taxon>
        <taxon>Arthropoda</taxon>
        <taxon>Hexapoda</taxon>
        <taxon>Insecta</taxon>
        <taxon>Pterygota</taxon>
        <taxon>Neoptera</taxon>
        <taxon>Endopterygota</taxon>
        <taxon>Hymenoptera</taxon>
        <taxon>Apocrita</taxon>
        <taxon>Proctotrupomorpha</taxon>
        <taxon>Chalcidoidea</taxon>
        <taxon>Pteromalidae</taxon>
        <taxon>Pteromalinae</taxon>
        <taxon>Trichomalopsis</taxon>
    </lineage>
</organism>